<keyword evidence="3" id="KW-1185">Reference proteome</keyword>
<proteinExistence type="predicted"/>
<dbReference type="Proteomes" id="UP000501690">
    <property type="component" value="Linkage Group LG7"/>
</dbReference>
<gene>
    <name evidence="2" type="ORF">DEO72_LG7g1262</name>
</gene>
<protein>
    <submittedName>
        <fullName evidence="2">Uncharacterized protein</fullName>
    </submittedName>
</protein>
<accession>A0A4D6MF36</accession>
<evidence type="ECO:0000313" key="2">
    <source>
        <dbReference type="EMBL" id="QCD99975.1"/>
    </source>
</evidence>
<evidence type="ECO:0000256" key="1">
    <source>
        <dbReference type="SAM" id="MobiDB-lite"/>
    </source>
</evidence>
<feature type="compositionally biased region" description="Basic and acidic residues" evidence="1">
    <location>
        <begin position="246"/>
        <end position="269"/>
    </location>
</feature>
<reference evidence="2 3" key="1">
    <citation type="submission" date="2019-04" db="EMBL/GenBank/DDBJ databases">
        <title>An improved genome assembly and genetic linkage map for asparagus bean, Vigna unguiculata ssp. sesquipedialis.</title>
        <authorList>
            <person name="Xia Q."/>
            <person name="Zhang R."/>
            <person name="Dong Y."/>
        </authorList>
    </citation>
    <scope>NUCLEOTIDE SEQUENCE [LARGE SCALE GENOMIC DNA]</scope>
    <source>
        <tissue evidence="2">Leaf</tissue>
    </source>
</reference>
<sequence>MTSRIPMETVREVQEDPPKELAESDWPAKGGYGWAAVDVRNQSSLFRWSRLLNSWVNCTLVISKGVSGDIVSLERVSAVDCVCHGQEEPRRNSSICTCVTFRNYMYGYRLMILLWHFKDRYFKDVMKKEGKPHFLNVDGSTKFPFSWTSSPSRYKDMGMDELSAGDKEVVGILMKFVNKLPTKGLVRVYNSVHPIIDIEGHMAQSGKKNLALFQSLRKEMAAKAKAAGKTDVPNLQESVVEVHVHGGTKRKAELPPRPGKGKDVKRAREVLLGTGSASGAGLASEEKGPESGGPYCEDDSGVWK</sequence>
<evidence type="ECO:0000313" key="3">
    <source>
        <dbReference type="Proteomes" id="UP000501690"/>
    </source>
</evidence>
<feature type="region of interest" description="Disordered" evidence="1">
    <location>
        <begin position="246"/>
        <end position="304"/>
    </location>
</feature>
<dbReference type="AlphaFoldDB" id="A0A4D6MF36"/>
<feature type="compositionally biased region" description="Basic and acidic residues" evidence="1">
    <location>
        <begin position="9"/>
        <end position="22"/>
    </location>
</feature>
<feature type="region of interest" description="Disordered" evidence="1">
    <location>
        <begin position="1"/>
        <end position="22"/>
    </location>
</feature>
<organism evidence="2 3">
    <name type="scientific">Vigna unguiculata</name>
    <name type="common">Cowpea</name>
    <dbReference type="NCBI Taxonomy" id="3917"/>
    <lineage>
        <taxon>Eukaryota</taxon>
        <taxon>Viridiplantae</taxon>
        <taxon>Streptophyta</taxon>
        <taxon>Embryophyta</taxon>
        <taxon>Tracheophyta</taxon>
        <taxon>Spermatophyta</taxon>
        <taxon>Magnoliopsida</taxon>
        <taxon>eudicotyledons</taxon>
        <taxon>Gunneridae</taxon>
        <taxon>Pentapetalae</taxon>
        <taxon>rosids</taxon>
        <taxon>fabids</taxon>
        <taxon>Fabales</taxon>
        <taxon>Fabaceae</taxon>
        <taxon>Papilionoideae</taxon>
        <taxon>50 kb inversion clade</taxon>
        <taxon>NPAAA clade</taxon>
        <taxon>indigoferoid/millettioid clade</taxon>
        <taxon>Phaseoleae</taxon>
        <taxon>Vigna</taxon>
    </lineage>
</organism>
<name>A0A4D6MF36_VIGUN</name>
<feature type="compositionally biased region" description="Low complexity" evidence="1">
    <location>
        <begin position="271"/>
        <end position="283"/>
    </location>
</feature>
<dbReference type="EMBL" id="CP039351">
    <property type="protein sequence ID" value="QCD99975.1"/>
    <property type="molecule type" value="Genomic_DNA"/>
</dbReference>